<reference evidence="2 3" key="1">
    <citation type="journal article" date="2015" name="J. Biotechnol.">
        <title>Complete genome sequence of Paenibacillus beijingensis 7188(T) (=DSM 24997(T)), a novel rhizobacterium from jujube garden soil.</title>
        <authorList>
            <person name="Kwak Y."/>
            <person name="Shin J.H."/>
        </authorList>
    </citation>
    <scope>NUCLEOTIDE SEQUENCE [LARGE SCALE GENOMIC DNA]</scope>
    <source>
        <strain evidence="2 3">DSM 24997</strain>
    </source>
</reference>
<evidence type="ECO:0000313" key="2">
    <source>
        <dbReference type="EMBL" id="AJY75306.1"/>
    </source>
</evidence>
<dbReference type="HOGENOM" id="CLU_2845620_0_0_9"/>
<keyword evidence="3" id="KW-1185">Reference proteome</keyword>
<dbReference type="KEGG" id="pbj:VN24_12830"/>
<gene>
    <name evidence="2" type="ORF">VN24_12830</name>
</gene>
<dbReference type="EMBL" id="CP011058">
    <property type="protein sequence ID" value="AJY75306.1"/>
    <property type="molecule type" value="Genomic_DNA"/>
</dbReference>
<sequence length="65" mass="7226">METACAVRFTDGTSRLWFEALWRQPHIGGRPIVQRVGFARLRSASPVRPPTASIRPPARPGSLSR</sequence>
<dbReference type="Proteomes" id="UP000032633">
    <property type="component" value="Chromosome"/>
</dbReference>
<feature type="region of interest" description="Disordered" evidence="1">
    <location>
        <begin position="44"/>
        <end position="65"/>
    </location>
</feature>
<protein>
    <submittedName>
        <fullName evidence="2">Uncharacterized protein</fullName>
    </submittedName>
</protein>
<dbReference type="PATRIC" id="fig|1126833.4.peg.2810"/>
<reference evidence="3" key="2">
    <citation type="submission" date="2015-03" db="EMBL/GenBank/DDBJ databases">
        <title>Genome sequence of Paenibacillus beijingensis strain DSM 24997T.</title>
        <authorList>
            <person name="Kwak Y."/>
            <person name="Shin J.-H."/>
        </authorList>
    </citation>
    <scope>NUCLEOTIDE SEQUENCE [LARGE SCALE GENOMIC DNA]</scope>
    <source>
        <strain evidence="3">DSM 24997</strain>
    </source>
</reference>
<accession>A0A0D5NJ62</accession>
<proteinExistence type="predicted"/>
<dbReference type="AlphaFoldDB" id="A0A0D5NJ62"/>
<evidence type="ECO:0000256" key="1">
    <source>
        <dbReference type="SAM" id="MobiDB-lite"/>
    </source>
</evidence>
<dbReference type="STRING" id="1126833.VN24_12830"/>
<evidence type="ECO:0000313" key="3">
    <source>
        <dbReference type="Proteomes" id="UP000032633"/>
    </source>
</evidence>
<organism evidence="2 3">
    <name type="scientific">Paenibacillus beijingensis</name>
    <dbReference type="NCBI Taxonomy" id="1126833"/>
    <lineage>
        <taxon>Bacteria</taxon>
        <taxon>Bacillati</taxon>
        <taxon>Bacillota</taxon>
        <taxon>Bacilli</taxon>
        <taxon>Bacillales</taxon>
        <taxon>Paenibacillaceae</taxon>
        <taxon>Paenibacillus</taxon>
    </lineage>
</organism>
<name>A0A0D5NJ62_9BACL</name>